<dbReference type="KEGG" id="msea:METESE_11480"/>
<accession>A0AA48KCM0</accession>
<dbReference type="EMBL" id="AP027081">
    <property type="protein sequence ID" value="BDU76190.1"/>
    <property type="molecule type" value="Genomic_DNA"/>
</dbReference>
<proteinExistence type="predicted"/>
<keyword evidence="2" id="KW-1185">Reference proteome</keyword>
<evidence type="ECO:0000313" key="1">
    <source>
        <dbReference type="EMBL" id="BDU76190.1"/>
    </source>
</evidence>
<protein>
    <recommendedName>
        <fullName evidence="3">Transposase DDE domain-containing protein</fullName>
    </recommendedName>
</protein>
<dbReference type="AlphaFoldDB" id="A0AA48KCM0"/>
<evidence type="ECO:0000313" key="2">
    <source>
        <dbReference type="Proteomes" id="UP001228113"/>
    </source>
</evidence>
<gene>
    <name evidence="1" type="ORF">METESE_11480</name>
</gene>
<reference evidence="1" key="1">
    <citation type="journal article" date="2023" name="Int. J. Syst. Evol. Microbiol.">
        <title>Mesoterricola silvestris gen. nov., sp. nov., Mesoterricola sediminis sp. nov., Geothrix oryzae sp. nov., Geothrix edaphica sp. nov., Geothrix rubra sp. nov., and Geothrix limicola sp. nov., six novel members of Acidobacteriota isolated from soils.</title>
        <authorList>
            <person name="Itoh H."/>
            <person name="Sugisawa Y."/>
            <person name="Mise K."/>
            <person name="Xu Z."/>
            <person name="Kuniyasu M."/>
            <person name="Ushijima N."/>
            <person name="Kawano K."/>
            <person name="Kobayashi E."/>
            <person name="Shiratori Y."/>
            <person name="Masuda Y."/>
            <person name="Senoo K."/>
        </authorList>
    </citation>
    <scope>NUCLEOTIDE SEQUENCE</scope>
    <source>
        <strain evidence="1">W786</strain>
    </source>
</reference>
<sequence length="146" mass="15659">MAGWVLDRCTALGKALTRQFPTRTGALPTGGVALAYVASPCTGRSDFVAVSTLEDKVLASESLGLQAFPSPDIVRQRLDEGVDLNLPYVQKATDDLRRKRKSPITALSTGQVALDVDVTPLDYSNTKKEGLGWTYQQFEGCAPIAA</sequence>
<name>A0AA48KCM0_9BACT</name>
<dbReference type="Proteomes" id="UP001228113">
    <property type="component" value="Chromosome"/>
</dbReference>
<dbReference type="RefSeq" id="WP_243333327.1">
    <property type="nucleotide sequence ID" value="NZ_AP027081.1"/>
</dbReference>
<organism evidence="1 2">
    <name type="scientific">Mesoterricola sediminis</name>
    <dbReference type="NCBI Taxonomy" id="2927980"/>
    <lineage>
        <taxon>Bacteria</taxon>
        <taxon>Pseudomonadati</taxon>
        <taxon>Acidobacteriota</taxon>
        <taxon>Holophagae</taxon>
        <taxon>Holophagales</taxon>
        <taxon>Holophagaceae</taxon>
        <taxon>Mesoterricola</taxon>
    </lineage>
</organism>
<evidence type="ECO:0008006" key="3">
    <source>
        <dbReference type="Google" id="ProtNLM"/>
    </source>
</evidence>